<comment type="caution">
    <text evidence="4">The sequence shown here is derived from an EMBL/GenBank/DDBJ whole genome shotgun (WGS) entry which is preliminary data.</text>
</comment>
<evidence type="ECO:0000313" key="4">
    <source>
        <dbReference type="EMBL" id="ESR27374.1"/>
    </source>
</evidence>
<dbReference type="eggNOG" id="COG1840">
    <property type="taxonomic scope" value="Bacteria"/>
</dbReference>
<dbReference type="OrthoDB" id="8673316at2"/>
<evidence type="ECO:0000256" key="2">
    <source>
        <dbReference type="ARBA" id="ARBA00022764"/>
    </source>
</evidence>
<feature type="chain" id="PRO_5004726820" evidence="3">
    <location>
        <begin position="26"/>
        <end position="370"/>
    </location>
</feature>
<dbReference type="GO" id="GO:0030288">
    <property type="term" value="C:outer membrane-bounded periplasmic space"/>
    <property type="evidence" value="ECO:0007669"/>
    <property type="project" value="TreeGrafter"/>
</dbReference>
<dbReference type="Gene3D" id="3.40.190.10">
    <property type="entry name" value="Periplasmic binding protein-like II"/>
    <property type="match status" value="2"/>
</dbReference>
<dbReference type="InterPro" id="IPR006059">
    <property type="entry name" value="SBP"/>
</dbReference>
<name>V4RQ67_9HYPH</name>
<dbReference type="Pfam" id="PF13416">
    <property type="entry name" value="SBP_bac_8"/>
    <property type="match status" value="1"/>
</dbReference>
<accession>V4RQ67</accession>
<organism evidence="4 5">
    <name type="scientific">Lutibaculum baratangense AMV1</name>
    <dbReference type="NCBI Taxonomy" id="631454"/>
    <lineage>
        <taxon>Bacteria</taxon>
        <taxon>Pseudomonadati</taxon>
        <taxon>Pseudomonadota</taxon>
        <taxon>Alphaproteobacteria</taxon>
        <taxon>Hyphomicrobiales</taxon>
        <taxon>Tepidamorphaceae</taxon>
        <taxon>Lutibaculum</taxon>
    </lineage>
</organism>
<feature type="signal peptide" evidence="3">
    <location>
        <begin position="1"/>
        <end position="25"/>
    </location>
</feature>
<protein>
    <submittedName>
        <fullName evidence="4">Extracellular solute-binding protein, family 1</fullName>
    </submittedName>
</protein>
<keyword evidence="1 3" id="KW-0732">Signal</keyword>
<evidence type="ECO:0000256" key="1">
    <source>
        <dbReference type="ARBA" id="ARBA00022729"/>
    </source>
</evidence>
<sequence>MTRLRQLAAATAIASASFTGGVALAQELEFPDYYPETYTDMVEASRGEGGVVVYSNMAENNWGPVVEGFEAKFPWIDVQTLDLGSGNVHSRWEAEAGSNSRSADLLVSGANDRWADYGINGRMMAYDSPEFDHLPDFAKPYEGVSVLSTDPLVIVYNAAILSEDQRPTGFSSLVELAKADPSTFDGRLTTYDAARNAFGLAAWYYVLQEKGEEGWEQLSSIGPMIRGETSGGAMNEKITTGEYVAGYNISGITIFPRLDQAGGEILGFAFPDDGTPLMMRGMGIPENVANPNSAKLFFDYLLSQEGQTLLGKGGVVPYRDDVPADEVRYTYQEIVDEVGEESIIRVGFDEGLIDDAAPFAQKFTEALSGN</sequence>
<reference evidence="4 5" key="1">
    <citation type="journal article" date="2014" name="Genome Announc.">
        <title>Draft Genome Sequence of Lutibaculum baratangense Strain AMV1T, Isolated from a Mud Volcano in Andamans, India.</title>
        <authorList>
            <person name="Singh A."/>
            <person name="Sreenivas A."/>
            <person name="Sathyanarayana Reddy G."/>
            <person name="Pinnaka A.K."/>
            <person name="Shivaji S."/>
        </authorList>
    </citation>
    <scope>NUCLEOTIDE SEQUENCE [LARGE SCALE GENOMIC DNA]</scope>
    <source>
        <strain evidence="4 5">AMV1</strain>
    </source>
</reference>
<dbReference type="Proteomes" id="UP000017819">
    <property type="component" value="Unassembled WGS sequence"/>
</dbReference>
<dbReference type="PANTHER" id="PTHR30006">
    <property type="entry name" value="THIAMINE-BINDING PERIPLASMIC PROTEIN-RELATED"/>
    <property type="match status" value="1"/>
</dbReference>
<gene>
    <name evidence="4" type="ORF">N177_0128</name>
</gene>
<dbReference type="STRING" id="631454.N177_0128"/>
<keyword evidence="5" id="KW-1185">Reference proteome</keyword>
<keyword evidence="2" id="KW-0574">Periplasm</keyword>
<evidence type="ECO:0000313" key="5">
    <source>
        <dbReference type="Proteomes" id="UP000017819"/>
    </source>
</evidence>
<proteinExistence type="predicted"/>
<dbReference type="EMBL" id="AWXZ01000006">
    <property type="protein sequence ID" value="ESR27374.1"/>
    <property type="molecule type" value="Genomic_DNA"/>
</dbReference>
<dbReference type="RefSeq" id="WP_023430286.1">
    <property type="nucleotide sequence ID" value="NZ_AWXZ01000006.1"/>
</dbReference>
<evidence type="ECO:0000256" key="3">
    <source>
        <dbReference type="SAM" id="SignalP"/>
    </source>
</evidence>
<dbReference type="AlphaFoldDB" id="V4RQ67"/>
<dbReference type="SUPFAM" id="SSF53850">
    <property type="entry name" value="Periplasmic binding protein-like II"/>
    <property type="match status" value="1"/>
</dbReference>
<dbReference type="PANTHER" id="PTHR30006:SF25">
    <property type="entry name" value="PHOSPHOGLYCERATE TRANSPORT REGULATORY PROTEIN PGTC"/>
    <property type="match status" value="1"/>
</dbReference>